<name>A0A9P0N2Q9_SPOLI</name>
<evidence type="ECO:0000313" key="1">
    <source>
        <dbReference type="EMBL" id="CAH1639383.1"/>
    </source>
</evidence>
<gene>
    <name evidence="1" type="ORF">SPLIT_LOCUS4740</name>
</gene>
<dbReference type="EMBL" id="LR824533">
    <property type="protein sequence ID" value="CAH1639383.1"/>
    <property type="molecule type" value="Genomic_DNA"/>
</dbReference>
<keyword evidence="2" id="KW-1185">Reference proteome</keyword>
<sequence>MRCYICGATSLQFNNLEKERPCKKENLEFGARKKWNVRLTAEEKQAVENKKKKSKISSGGNSVCWWIYQKPTLEISMTETLTDVFLKISKYQRQLRG</sequence>
<accession>A0A9P0N2Q9</accession>
<evidence type="ECO:0000313" key="2">
    <source>
        <dbReference type="Proteomes" id="UP001153321"/>
    </source>
</evidence>
<dbReference type="AlphaFoldDB" id="A0A9P0N2Q9"/>
<proteinExistence type="predicted"/>
<dbReference type="Proteomes" id="UP001153321">
    <property type="component" value="Chromosome 2"/>
</dbReference>
<organism evidence="1 2">
    <name type="scientific">Spodoptera littoralis</name>
    <name type="common">Egyptian cotton leafworm</name>
    <dbReference type="NCBI Taxonomy" id="7109"/>
    <lineage>
        <taxon>Eukaryota</taxon>
        <taxon>Metazoa</taxon>
        <taxon>Ecdysozoa</taxon>
        <taxon>Arthropoda</taxon>
        <taxon>Hexapoda</taxon>
        <taxon>Insecta</taxon>
        <taxon>Pterygota</taxon>
        <taxon>Neoptera</taxon>
        <taxon>Endopterygota</taxon>
        <taxon>Lepidoptera</taxon>
        <taxon>Glossata</taxon>
        <taxon>Ditrysia</taxon>
        <taxon>Noctuoidea</taxon>
        <taxon>Noctuidae</taxon>
        <taxon>Amphipyrinae</taxon>
        <taxon>Spodoptera</taxon>
    </lineage>
</organism>
<protein>
    <submittedName>
        <fullName evidence="1">Uncharacterized protein</fullName>
    </submittedName>
</protein>
<reference evidence="1" key="1">
    <citation type="submission" date="2022-02" db="EMBL/GenBank/DDBJ databases">
        <authorList>
            <person name="King R."/>
        </authorList>
    </citation>
    <scope>NUCLEOTIDE SEQUENCE</scope>
</reference>